<dbReference type="VEuPathDB" id="VectorBase:AFAF011655"/>
<reference evidence="3" key="1">
    <citation type="submission" date="2014-01" db="EMBL/GenBank/DDBJ databases">
        <title>The Genome Sequence of Anopheles farauti FAR1 (V2).</title>
        <authorList>
            <consortium name="The Broad Institute Genomics Platform"/>
            <person name="Neafsey D.E."/>
            <person name="Besansky N."/>
            <person name="Howell P."/>
            <person name="Walton C."/>
            <person name="Young S.K."/>
            <person name="Zeng Q."/>
            <person name="Gargeya S."/>
            <person name="Fitzgerald M."/>
            <person name="Haas B."/>
            <person name="Abouelleil A."/>
            <person name="Allen A.W."/>
            <person name="Alvarado L."/>
            <person name="Arachchi H.M."/>
            <person name="Berlin A.M."/>
            <person name="Chapman S.B."/>
            <person name="Gainer-Dewar J."/>
            <person name="Goldberg J."/>
            <person name="Griggs A."/>
            <person name="Gujja S."/>
            <person name="Hansen M."/>
            <person name="Howarth C."/>
            <person name="Imamovic A."/>
            <person name="Ireland A."/>
            <person name="Larimer J."/>
            <person name="McCowan C."/>
            <person name="Murphy C."/>
            <person name="Pearson M."/>
            <person name="Poon T.W."/>
            <person name="Priest M."/>
            <person name="Roberts A."/>
            <person name="Saif S."/>
            <person name="Shea T."/>
            <person name="Sisk P."/>
            <person name="Sykes S."/>
            <person name="Wortman J."/>
            <person name="Nusbaum C."/>
            <person name="Birren B."/>
        </authorList>
    </citation>
    <scope>NUCLEOTIDE SEQUENCE [LARGE SCALE GENOMIC DNA]</scope>
    <source>
        <strain evidence="3">FAR1</strain>
    </source>
</reference>
<evidence type="ECO:0000256" key="1">
    <source>
        <dbReference type="SAM" id="MobiDB-lite"/>
    </source>
</evidence>
<sequence length="204" mass="22282">MKQSVPERPPGAQHRAERVQTDQQGAAGIDHRQRTSDVTIARCLCVQVVQTHLLPIDQPTPGRIVTVGVGHNRVAHVPQHIREGRTGVRRTTESADRRQRPGKGATVRRCRKTHRLDAVGERDGCGQTNDGDVVAEDNTQELLVQPNVTGSEGDAYLAGFGFVLEVERTEHDHTTGRALNADASREDVVAGQQHTTAQCLPAFQ</sequence>
<keyword evidence="3" id="KW-1185">Reference proteome</keyword>
<dbReference type="EnsemblMetazoa" id="AFAF011655-RA">
    <property type="protein sequence ID" value="AFAF011655-PA"/>
    <property type="gene ID" value="AFAF011655"/>
</dbReference>
<name>A0A182QJS0_9DIPT</name>
<organism evidence="2 3">
    <name type="scientific">Anopheles farauti</name>
    <dbReference type="NCBI Taxonomy" id="69004"/>
    <lineage>
        <taxon>Eukaryota</taxon>
        <taxon>Metazoa</taxon>
        <taxon>Ecdysozoa</taxon>
        <taxon>Arthropoda</taxon>
        <taxon>Hexapoda</taxon>
        <taxon>Insecta</taxon>
        <taxon>Pterygota</taxon>
        <taxon>Neoptera</taxon>
        <taxon>Endopterygota</taxon>
        <taxon>Diptera</taxon>
        <taxon>Nematocera</taxon>
        <taxon>Culicoidea</taxon>
        <taxon>Culicidae</taxon>
        <taxon>Anophelinae</taxon>
        <taxon>Anopheles</taxon>
    </lineage>
</organism>
<accession>A0A182QJS0</accession>
<dbReference type="Proteomes" id="UP000075886">
    <property type="component" value="Unassembled WGS sequence"/>
</dbReference>
<evidence type="ECO:0000313" key="2">
    <source>
        <dbReference type="EnsemblMetazoa" id="AFAF011655-PA"/>
    </source>
</evidence>
<protein>
    <submittedName>
        <fullName evidence="2">Uncharacterized protein</fullName>
    </submittedName>
</protein>
<dbReference type="AlphaFoldDB" id="A0A182QJS0"/>
<reference evidence="2" key="2">
    <citation type="submission" date="2020-05" db="UniProtKB">
        <authorList>
            <consortium name="EnsemblMetazoa"/>
        </authorList>
    </citation>
    <scope>IDENTIFICATION</scope>
    <source>
        <strain evidence="2">FAR1</strain>
    </source>
</reference>
<proteinExistence type="predicted"/>
<evidence type="ECO:0000313" key="3">
    <source>
        <dbReference type="Proteomes" id="UP000075886"/>
    </source>
</evidence>
<dbReference type="EMBL" id="AXCN02000366">
    <property type="status" value="NOT_ANNOTATED_CDS"/>
    <property type="molecule type" value="Genomic_DNA"/>
</dbReference>
<feature type="region of interest" description="Disordered" evidence="1">
    <location>
        <begin position="1"/>
        <end position="33"/>
    </location>
</feature>